<evidence type="ECO:0000313" key="4">
    <source>
        <dbReference type="EMBL" id="QPV63230.1"/>
    </source>
</evidence>
<dbReference type="PANTHER" id="PTHR42693">
    <property type="entry name" value="ARYLSULFATASE FAMILY MEMBER"/>
    <property type="match status" value="1"/>
</dbReference>
<dbReference type="OrthoDB" id="3164at2157"/>
<sequence length="462" mass="51698">MSQQDVVWVTLESVRWDHTSLSEHARDTTPTLSRLAAEGRGYDDCFSHDIWTRASTASILTGRASSAHRTWSNDAGLPDPIETIPEAFREAGYRTVGISPNGQFGPGTGLDRGFDDFHYLTRSTLSSEVGLVSLVRWAANLRRHSGGFTRDGNQHCLGYLSTNVAKRHVRRAATDDRPLFLYVHYGDSHHAYVPPIAWRERFADDLPMPVDEAVDVALDMSDRMYEHIADGVPFDDDEWTALRTLYDTAVAYVDHLTGELVAAARRDLADPVIVVTADHGELFGERGLLAHMLVNNAAVSNVPLVVAGGTDFPETGPIQHADVMKMLCRDLGVDHPVPVGRDLRERDREFAVVQRSGARTRHKLDQITRHNPEFPQGEYHTDDVTALFTSEWCYRRTDDDEELVARGGESVDASADRPAVTAELRAECQRWLEEHGRPVGETERVDFDENTEAQLRELGYLQ</sequence>
<dbReference type="PANTHER" id="PTHR42693:SF53">
    <property type="entry name" value="ENDO-4-O-SULFATASE"/>
    <property type="match status" value="1"/>
</dbReference>
<evidence type="ECO:0000259" key="3">
    <source>
        <dbReference type="Pfam" id="PF00884"/>
    </source>
</evidence>
<evidence type="ECO:0000313" key="5">
    <source>
        <dbReference type="Proteomes" id="UP000595001"/>
    </source>
</evidence>
<dbReference type="SUPFAM" id="SSF53649">
    <property type="entry name" value="Alkaline phosphatase-like"/>
    <property type="match status" value="1"/>
</dbReference>
<evidence type="ECO:0000256" key="2">
    <source>
        <dbReference type="ARBA" id="ARBA00022801"/>
    </source>
</evidence>
<keyword evidence="5" id="KW-1185">Reference proteome</keyword>
<dbReference type="AlphaFoldDB" id="A0A7T3FYU2"/>
<dbReference type="InterPro" id="IPR050738">
    <property type="entry name" value="Sulfatase"/>
</dbReference>
<dbReference type="Proteomes" id="UP000595001">
    <property type="component" value="Chromosome"/>
</dbReference>
<keyword evidence="2" id="KW-0378">Hydrolase</keyword>
<evidence type="ECO:0000256" key="1">
    <source>
        <dbReference type="ARBA" id="ARBA00008779"/>
    </source>
</evidence>
<organism evidence="4 5">
    <name type="scientific">Halosimplex litoreum</name>
    <dbReference type="NCBI Taxonomy" id="1198301"/>
    <lineage>
        <taxon>Archaea</taxon>
        <taxon>Methanobacteriati</taxon>
        <taxon>Methanobacteriota</taxon>
        <taxon>Stenosarchaea group</taxon>
        <taxon>Halobacteria</taxon>
        <taxon>Halobacteriales</taxon>
        <taxon>Haloarculaceae</taxon>
        <taxon>Halosimplex</taxon>
    </lineage>
</organism>
<dbReference type="CDD" id="cd16148">
    <property type="entry name" value="sulfatase_like"/>
    <property type="match status" value="1"/>
</dbReference>
<dbReference type="GeneID" id="60587016"/>
<dbReference type="EMBL" id="CP065856">
    <property type="protein sequence ID" value="QPV63230.1"/>
    <property type="molecule type" value="Genomic_DNA"/>
</dbReference>
<dbReference type="Gene3D" id="3.40.720.10">
    <property type="entry name" value="Alkaline Phosphatase, subunit A"/>
    <property type="match status" value="1"/>
</dbReference>
<gene>
    <name evidence="4" type="ORF">I7X12_00945</name>
</gene>
<proteinExistence type="inferred from homology"/>
<name>A0A7T3FYU2_9EURY</name>
<reference evidence="4 5" key="1">
    <citation type="submission" date="2020-12" db="EMBL/GenBank/DDBJ databases">
        <title>Halosimplex halophilum sp. nov. and Halosimplex salinum sp. nov., two new members of the genus Halosimplex.</title>
        <authorList>
            <person name="Cui H.L."/>
        </authorList>
    </citation>
    <scope>NUCLEOTIDE SEQUENCE [LARGE SCALE GENOMIC DNA]</scope>
    <source>
        <strain evidence="4 5">YGH94</strain>
    </source>
</reference>
<comment type="similarity">
    <text evidence="1">Belongs to the sulfatase family.</text>
</comment>
<protein>
    <submittedName>
        <fullName evidence="4">Sulfatase</fullName>
    </submittedName>
</protein>
<dbReference type="Pfam" id="PF00884">
    <property type="entry name" value="Sulfatase"/>
    <property type="match status" value="1"/>
</dbReference>
<dbReference type="RefSeq" id="WP_198062023.1">
    <property type="nucleotide sequence ID" value="NZ_CP065856.1"/>
</dbReference>
<dbReference type="InterPro" id="IPR000917">
    <property type="entry name" value="Sulfatase_N"/>
</dbReference>
<dbReference type="InterPro" id="IPR017850">
    <property type="entry name" value="Alkaline_phosphatase_core_sf"/>
</dbReference>
<dbReference type="KEGG" id="hlt:I7X12_00945"/>
<accession>A0A7T3FYU2</accession>
<feature type="domain" description="Sulfatase N-terminal" evidence="3">
    <location>
        <begin position="4"/>
        <end position="323"/>
    </location>
</feature>
<dbReference type="GO" id="GO:0004065">
    <property type="term" value="F:arylsulfatase activity"/>
    <property type="evidence" value="ECO:0007669"/>
    <property type="project" value="TreeGrafter"/>
</dbReference>